<reference evidence="2 3" key="1">
    <citation type="submission" date="2024-09" db="EMBL/GenBank/DDBJ databases">
        <authorList>
            <person name="Sun Q."/>
            <person name="Mori K."/>
        </authorList>
    </citation>
    <scope>NUCLEOTIDE SEQUENCE [LARGE SCALE GENOMIC DNA]</scope>
    <source>
        <strain evidence="2 3">KCTC 23076</strain>
    </source>
</reference>
<evidence type="ECO:0000313" key="3">
    <source>
        <dbReference type="Proteomes" id="UP001589896"/>
    </source>
</evidence>
<dbReference type="InterPro" id="IPR041581">
    <property type="entry name" value="Glyoxalase_6"/>
</dbReference>
<protein>
    <submittedName>
        <fullName evidence="2">VOC family protein</fullName>
    </submittedName>
</protein>
<dbReference type="PANTHER" id="PTHR33993">
    <property type="entry name" value="GLYOXALASE-RELATED"/>
    <property type="match status" value="1"/>
</dbReference>
<feature type="domain" description="VOC" evidence="1">
    <location>
        <begin position="4"/>
        <end position="118"/>
    </location>
</feature>
<dbReference type="InterPro" id="IPR037523">
    <property type="entry name" value="VOC_core"/>
</dbReference>
<accession>A0ABV6RTG1</accession>
<evidence type="ECO:0000313" key="2">
    <source>
        <dbReference type="EMBL" id="MFC0680071.1"/>
    </source>
</evidence>
<dbReference type="InterPro" id="IPR029068">
    <property type="entry name" value="Glyas_Bleomycin-R_OHBP_Dase"/>
</dbReference>
<dbReference type="PROSITE" id="PS51819">
    <property type="entry name" value="VOC"/>
    <property type="match status" value="1"/>
</dbReference>
<dbReference type="Gene3D" id="3.10.180.10">
    <property type="entry name" value="2,3-Dihydroxybiphenyl 1,2-Dioxygenase, domain 1"/>
    <property type="match status" value="1"/>
</dbReference>
<dbReference type="RefSeq" id="WP_386671482.1">
    <property type="nucleotide sequence ID" value="NZ_JBHLTG010000005.1"/>
</dbReference>
<sequence length="118" mass="12360">MGQPVAMFEILSDDHEALGRFYSELFGWSINSDPAWGPYGLIDTGSGDDALGGGIGPAENPGEKGVKIYVRVDDLAAALDRAEQLGGTRLVEPTALPEGFGTFAMFADPDGNAVGLWA</sequence>
<dbReference type="InterPro" id="IPR052164">
    <property type="entry name" value="Anthracycline_SecMetBiosynth"/>
</dbReference>
<name>A0ABV6RTG1_9GAMM</name>
<keyword evidence="3" id="KW-1185">Reference proteome</keyword>
<dbReference type="EMBL" id="JBHLTG010000005">
    <property type="protein sequence ID" value="MFC0680071.1"/>
    <property type="molecule type" value="Genomic_DNA"/>
</dbReference>
<dbReference type="Pfam" id="PF18029">
    <property type="entry name" value="Glyoxalase_6"/>
    <property type="match status" value="1"/>
</dbReference>
<dbReference type="SUPFAM" id="SSF54593">
    <property type="entry name" value="Glyoxalase/Bleomycin resistance protein/Dihydroxybiphenyl dioxygenase"/>
    <property type="match status" value="1"/>
</dbReference>
<evidence type="ECO:0000259" key="1">
    <source>
        <dbReference type="PROSITE" id="PS51819"/>
    </source>
</evidence>
<organism evidence="2 3">
    <name type="scientific">Lysobacter korlensis</name>
    <dbReference type="NCBI Taxonomy" id="553636"/>
    <lineage>
        <taxon>Bacteria</taxon>
        <taxon>Pseudomonadati</taxon>
        <taxon>Pseudomonadota</taxon>
        <taxon>Gammaproteobacteria</taxon>
        <taxon>Lysobacterales</taxon>
        <taxon>Lysobacteraceae</taxon>
        <taxon>Lysobacter</taxon>
    </lineage>
</organism>
<comment type="caution">
    <text evidence="2">The sequence shown here is derived from an EMBL/GenBank/DDBJ whole genome shotgun (WGS) entry which is preliminary data.</text>
</comment>
<dbReference type="CDD" id="cd07247">
    <property type="entry name" value="SgaA_N_like"/>
    <property type="match status" value="1"/>
</dbReference>
<gene>
    <name evidence="2" type="ORF">ACFFGH_19725</name>
</gene>
<dbReference type="Proteomes" id="UP001589896">
    <property type="component" value="Unassembled WGS sequence"/>
</dbReference>
<proteinExistence type="predicted"/>